<dbReference type="InterPro" id="IPR004279">
    <property type="entry name" value="Perilipin"/>
</dbReference>
<feature type="region of interest" description="Disordered" evidence="4">
    <location>
        <begin position="420"/>
        <end position="450"/>
    </location>
</feature>
<sequence length="544" mass="60162">MEAFVNFTNQTQGRDRLFRLSHYSESYTSSTTMENVLQRVLQLPVVNATCESLQRTYTSTKEVHPLVASVCEAYERGVKGASSLAVWSMEPVVRRLEPQFTAANILACRGLDHLEEKIPALQYPVEKIASELKGSISTPIQSARSTIGNSITGTLDRVLGLTAEGYELTKSTARSTAEYTWSSRVSQMAAAGVDGALGQLEKLVEFLLPEEEHEPGHEPTRVHGSEVTPSQPQPGTFTRIGALASTISHRAYQQTARTIQRTRARGQELTTWIPGLGAMARQSTAKAQQVLYDVQNAAAGWLSKEQSKEPEQEQEKEELKKEETKASEMAEGAKIPSLLGSMAQSLQTAYLSTISNVKRVPSAAWGTAGELLQLTPRKAASIAREKVGALGDALRSVTGSMVETLSHYVPLPRLLAKKEEPAHENEPPPEPQQSQEGSRPVAPPYPEKSQLRGDWRANRAHHPLSFLGLEDPFFLQPSSIQRQAPQRSPTFEPDYPMSRKSAFSPYREGLGTRRVSKNSYRYSPEPVYTRANYSNLYTMAFKKD</sequence>
<organism evidence="5 6">
    <name type="scientific">Platysternon megacephalum</name>
    <name type="common">big-headed turtle</name>
    <dbReference type="NCBI Taxonomy" id="55544"/>
    <lineage>
        <taxon>Eukaryota</taxon>
        <taxon>Metazoa</taxon>
        <taxon>Chordata</taxon>
        <taxon>Craniata</taxon>
        <taxon>Vertebrata</taxon>
        <taxon>Euteleostomi</taxon>
        <taxon>Archelosauria</taxon>
        <taxon>Testudinata</taxon>
        <taxon>Testudines</taxon>
        <taxon>Cryptodira</taxon>
        <taxon>Durocryptodira</taxon>
        <taxon>Testudinoidea</taxon>
        <taxon>Platysternidae</taxon>
        <taxon>Platysternon</taxon>
    </lineage>
</organism>
<keyword evidence="3" id="KW-0551">Lipid droplet</keyword>
<feature type="compositionally biased region" description="Polar residues" evidence="4">
    <location>
        <begin position="480"/>
        <end position="489"/>
    </location>
</feature>
<dbReference type="Proteomes" id="UP000297703">
    <property type="component" value="Unassembled WGS sequence"/>
</dbReference>
<comment type="similarity">
    <text evidence="2">Belongs to the perilipin family.</text>
</comment>
<feature type="region of interest" description="Disordered" evidence="4">
    <location>
        <begin position="213"/>
        <end position="235"/>
    </location>
</feature>
<reference evidence="5 6" key="2">
    <citation type="submission" date="2019-04" db="EMBL/GenBank/DDBJ databases">
        <title>The genome sequence of big-headed turtle.</title>
        <authorList>
            <person name="Gong S."/>
        </authorList>
    </citation>
    <scope>NUCLEOTIDE SEQUENCE [LARGE SCALE GENOMIC DNA]</scope>
    <source>
        <strain evidence="5">DO16091913</strain>
        <tissue evidence="5">Muscle</tissue>
    </source>
</reference>
<evidence type="ECO:0000256" key="3">
    <source>
        <dbReference type="ARBA" id="ARBA00022677"/>
    </source>
</evidence>
<dbReference type="GO" id="GO:0006629">
    <property type="term" value="P:lipid metabolic process"/>
    <property type="evidence" value="ECO:0007669"/>
    <property type="project" value="InterPro"/>
</dbReference>
<reference evidence="5 6" key="1">
    <citation type="submission" date="2019-04" db="EMBL/GenBank/DDBJ databases">
        <title>Draft genome of the big-headed turtle Platysternon megacephalum.</title>
        <authorList>
            <person name="Gong S."/>
        </authorList>
    </citation>
    <scope>NUCLEOTIDE SEQUENCE [LARGE SCALE GENOMIC DNA]</scope>
    <source>
        <strain evidence="5">DO16091913</strain>
        <tissue evidence="5">Muscle</tissue>
    </source>
</reference>
<accession>A0A4D9EVA5</accession>
<feature type="compositionally biased region" description="Basic and acidic residues" evidence="4">
    <location>
        <begin position="214"/>
        <end position="224"/>
    </location>
</feature>
<protein>
    <submittedName>
        <fullName evidence="5">Serine/threonine-protein kinase RIO2</fullName>
    </submittedName>
</protein>
<keyword evidence="6" id="KW-1185">Reference proteome</keyword>
<evidence type="ECO:0000313" key="6">
    <source>
        <dbReference type="Proteomes" id="UP000297703"/>
    </source>
</evidence>
<feature type="region of interest" description="Disordered" evidence="4">
    <location>
        <begin position="480"/>
        <end position="510"/>
    </location>
</feature>
<dbReference type="GO" id="GO:0016301">
    <property type="term" value="F:kinase activity"/>
    <property type="evidence" value="ECO:0007669"/>
    <property type="project" value="UniProtKB-KW"/>
</dbReference>
<proteinExistence type="inferred from homology"/>
<dbReference type="Pfam" id="PF03036">
    <property type="entry name" value="Perilipin"/>
    <property type="match status" value="1"/>
</dbReference>
<feature type="region of interest" description="Disordered" evidence="4">
    <location>
        <begin position="303"/>
        <end position="330"/>
    </location>
</feature>
<name>A0A4D9EVA5_9SAUR</name>
<comment type="caution">
    <text evidence="5">The sequence shown here is derived from an EMBL/GenBank/DDBJ whole genome shotgun (WGS) entry which is preliminary data.</text>
</comment>
<feature type="compositionally biased region" description="Basic and acidic residues" evidence="4">
    <location>
        <begin position="305"/>
        <end position="328"/>
    </location>
</feature>
<keyword evidence="5" id="KW-0418">Kinase</keyword>
<dbReference type="STRING" id="55544.A0A4D9EVA5"/>
<dbReference type="SUPFAM" id="SSF109775">
    <property type="entry name" value="Mannose-6-phosphate receptor binding protein 1 (Tip47), C-terminal domain"/>
    <property type="match status" value="1"/>
</dbReference>
<evidence type="ECO:0000313" key="5">
    <source>
        <dbReference type="EMBL" id="TFK13105.1"/>
    </source>
</evidence>
<gene>
    <name evidence="5" type="ORF">DR999_PMT03528</name>
</gene>
<dbReference type="AlphaFoldDB" id="A0A4D9EVA5"/>
<dbReference type="PANTHER" id="PTHR47138">
    <property type="entry name" value="PERILIPIN-1"/>
    <property type="match status" value="1"/>
</dbReference>
<evidence type="ECO:0000256" key="4">
    <source>
        <dbReference type="SAM" id="MobiDB-lite"/>
    </source>
</evidence>
<dbReference type="PANTHER" id="PTHR47138:SF1">
    <property type="entry name" value="PERILIPIN-1"/>
    <property type="match status" value="1"/>
</dbReference>
<comment type="subcellular location">
    <subcellularLocation>
        <location evidence="1">Lipid droplet</location>
    </subcellularLocation>
</comment>
<evidence type="ECO:0000256" key="2">
    <source>
        <dbReference type="ARBA" id="ARBA00006311"/>
    </source>
</evidence>
<dbReference type="GO" id="GO:0005811">
    <property type="term" value="C:lipid droplet"/>
    <property type="evidence" value="ECO:0007669"/>
    <property type="project" value="UniProtKB-SubCell"/>
</dbReference>
<evidence type="ECO:0000256" key="1">
    <source>
        <dbReference type="ARBA" id="ARBA00004502"/>
    </source>
</evidence>
<dbReference type="OrthoDB" id="376826at2759"/>
<dbReference type="EMBL" id="QXTE01000017">
    <property type="protein sequence ID" value="TFK13105.1"/>
    <property type="molecule type" value="Genomic_DNA"/>
</dbReference>
<keyword evidence="5" id="KW-0808">Transferase</keyword>
<dbReference type="InterPro" id="IPR042998">
    <property type="entry name" value="PLIN1"/>
</dbReference>